<evidence type="ECO:0000313" key="3">
    <source>
        <dbReference type="EMBL" id="MBM7058258.1"/>
    </source>
</evidence>
<evidence type="ECO:0000259" key="2">
    <source>
        <dbReference type="Pfam" id="PF14040"/>
    </source>
</evidence>
<gene>
    <name evidence="3" type="ORF">JS521_31655</name>
</gene>
<keyword evidence="4" id="KW-1185">Reference proteome</keyword>
<dbReference type="EMBL" id="JAFEUF010000292">
    <property type="protein sequence ID" value="MBM7058258.1"/>
    <property type="molecule type" value="Genomic_DNA"/>
</dbReference>
<feature type="compositionally biased region" description="Pro residues" evidence="1">
    <location>
        <begin position="1"/>
        <end position="10"/>
    </location>
</feature>
<protein>
    <recommendedName>
        <fullName evidence="2">Deoxyribonuclease NucA/NucB domain-containing protein</fullName>
    </recommendedName>
</protein>
<dbReference type="RefSeq" id="WP_205086359.1">
    <property type="nucleotide sequence ID" value="NZ_JAFEUF010000292.1"/>
</dbReference>
<name>A0ABS2I6H9_9ACTN</name>
<evidence type="ECO:0000313" key="4">
    <source>
        <dbReference type="Proteomes" id="UP000712045"/>
    </source>
</evidence>
<sequence>MKTLEGPPPVAAVADHVGDGLENLGSTYPTKADKSLPGGDPLRPMHRLAKAAGAYELNRANENSKQKDRTCTSAGMPGKPGPGDVFGCDEFPMASTYEGAARAQFEGTKYTDAFSVRYMDRIENQEAGRRLNAWSTTTGS</sequence>
<proteinExistence type="predicted"/>
<feature type="region of interest" description="Disordered" evidence="1">
    <location>
        <begin position="56"/>
        <end position="83"/>
    </location>
</feature>
<dbReference type="Pfam" id="PF14040">
    <property type="entry name" value="DNase_NucA_NucB"/>
    <property type="match status" value="1"/>
</dbReference>
<evidence type="ECO:0000256" key="1">
    <source>
        <dbReference type="SAM" id="MobiDB-lite"/>
    </source>
</evidence>
<dbReference type="Proteomes" id="UP000712045">
    <property type="component" value="Unassembled WGS sequence"/>
</dbReference>
<reference evidence="3 4" key="1">
    <citation type="submission" date="2021-02" db="EMBL/GenBank/DDBJ databases">
        <title>Genome Streptomyces sp. RHZ10.</title>
        <authorList>
            <person name="Besaury L."/>
        </authorList>
    </citation>
    <scope>NUCLEOTIDE SEQUENCE [LARGE SCALE GENOMIC DNA]</scope>
    <source>
        <strain evidence="3 4">RHZ10</strain>
    </source>
</reference>
<accession>A0ABS2I6H9</accession>
<feature type="region of interest" description="Disordered" evidence="1">
    <location>
        <begin position="1"/>
        <end position="44"/>
    </location>
</feature>
<comment type="caution">
    <text evidence="3">The sequence shown here is derived from an EMBL/GenBank/DDBJ whole genome shotgun (WGS) entry which is preliminary data.</text>
</comment>
<dbReference type="InterPro" id="IPR029476">
    <property type="entry name" value="DNase_NucA_NucB"/>
</dbReference>
<organism evidence="3 4">
    <name type="scientific">Streptomyces durocortorensis</name>
    <dbReference type="NCBI Taxonomy" id="2811104"/>
    <lineage>
        <taxon>Bacteria</taxon>
        <taxon>Bacillati</taxon>
        <taxon>Actinomycetota</taxon>
        <taxon>Actinomycetes</taxon>
        <taxon>Kitasatosporales</taxon>
        <taxon>Streptomycetaceae</taxon>
        <taxon>Streptomyces</taxon>
    </lineage>
</organism>
<feature type="domain" description="Deoxyribonuclease NucA/NucB" evidence="2">
    <location>
        <begin position="54"/>
        <end position="132"/>
    </location>
</feature>